<dbReference type="AlphaFoldDB" id="A0A4Z1T0J2"/>
<dbReference type="Proteomes" id="UP000315496">
    <property type="component" value="Chromosome 3"/>
</dbReference>
<keyword evidence="2" id="KW-1185">Reference proteome</keyword>
<name>A0A4Z1T0J2_GIAMU</name>
<evidence type="ECO:0000313" key="1">
    <source>
        <dbReference type="EMBL" id="TNJ27423.1"/>
    </source>
</evidence>
<evidence type="ECO:0000313" key="2">
    <source>
        <dbReference type="Proteomes" id="UP000315496"/>
    </source>
</evidence>
<comment type="caution">
    <text evidence="1">The sequence shown here is derived from an EMBL/GenBank/DDBJ whole genome shotgun (WGS) entry which is preliminary data.</text>
</comment>
<evidence type="ECO:0008006" key="3">
    <source>
        <dbReference type="Google" id="ProtNLM"/>
    </source>
</evidence>
<reference evidence="1 2" key="1">
    <citation type="submission" date="2019-05" db="EMBL/GenBank/DDBJ databases">
        <title>The compact genome of Giardia muris reveals important steps in the evolution of intestinal protozoan parasites.</title>
        <authorList>
            <person name="Xu F."/>
            <person name="Jimenez-Gonzalez A."/>
            <person name="Einarsson E."/>
            <person name="Astvaldsson A."/>
            <person name="Peirasmaki D."/>
            <person name="Eckmann L."/>
            <person name="Andersson J.O."/>
            <person name="Svard S.G."/>
            <person name="Jerlstrom-Hultqvist J."/>
        </authorList>
    </citation>
    <scope>NUCLEOTIDE SEQUENCE [LARGE SCALE GENOMIC DNA]</scope>
    <source>
        <strain evidence="1 2">Roberts-Thomson</strain>
    </source>
</reference>
<accession>A0A4Z1T0J2</accession>
<dbReference type="Gene3D" id="2.130.10.10">
    <property type="entry name" value="YVTN repeat-like/Quinoprotein amine dehydrogenase"/>
    <property type="match status" value="1"/>
</dbReference>
<dbReference type="OrthoDB" id="10310912at2759"/>
<protein>
    <recommendedName>
        <fullName evidence="3">WD40 repeat protein</fullName>
    </recommendedName>
</protein>
<dbReference type="VEuPathDB" id="GiardiaDB:GMRT_16363"/>
<dbReference type="SUPFAM" id="SSF50978">
    <property type="entry name" value="WD40 repeat-like"/>
    <property type="match status" value="2"/>
</dbReference>
<proteinExistence type="predicted"/>
<dbReference type="InterPro" id="IPR015943">
    <property type="entry name" value="WD40/YVTN_repeat-like_dom_sf"/>
</dbReference>
<dbReference type="InterPro" id="IPR036322">
    <property type="entry name" value="WD40_repeat_dom_sf"/>
</dbReference>
<gene>
    <name evidence="1" type="ORF">GMRT_16363</name>
</gene>
<organism evidence="1 2">
    <name type="scientific">Giardia muris</name>
    <dbReference type="NCBI Taxonomy" id="5742"/>
    <lineage>
        <taxon>Eukaryota</taxon>
        <taxon>Metamonada</taxon>
        <taxon>Diplomonadida</taxon>
        <taxon>Hexamitidae</taxon>
        <taxon>Giardiinae</taxon>
        <taxon>Giardia</taxon>
    </lineage>
</organism>
<dbReference type="EMBL" id="VDLU01000003">
    <property type="protein sequence ID" value="TNJ27423.1"/>
    <property type="molecule type" value="Genomic_DNA"/>
</dbReference>
<sequence length="933" mass="102779">MSRPVTALGFHHSRLWCSDGQTLWSPNKDTRYQLTSRGQATAICSNGDTLLVACSRCIYVFHGREHLNPQTTEDCDDMILDLAPWEDEWLLVHVSGVISRFQGTYQAVASIPGVFFSGYVESTGVILMGTAGPSFLLITPSGERISVTTDAYPVYFLQLIRDDEDLVVLALSGKSAELFIFTTAFVLKERVRIMCSCTRLLVGALNSQHIVLGEENGNVRCFLRERTTTVVPHCLFHAHVGPIRSLILKDDVLYSGGEDGALFKYSLTPLKLTKKTPDILWSCFSSDASCHVGRECLCVQYQGEEVCVPLSGENILTASIARVDRLITVLLPHTLHNIQLFRFLTQPLQFQGKEVLRLESFQHPYNVIASCLLSSTDDVVRAVIATHPDGVFVFESSRGKVAIHVPEQIEFPIIPLRSSGCMEQTLRQTSRTTVLTLAQIKYGEDVVLAAGTAMGTILFYMFSAGTLSAIPPVLLCRDKGDKIKCVRFCSDSEPRLLVTTHSGTLADIAIRVEDKKVCVTDFFLTIQPCLVQGTLLPPVNGTVLIHTGSYLSTYCLTTRSLIHRKLSEAKLGLLSSSKSVQTLLELMPVSYQSGHGSGKSMTCLLRLEPWWICGTESGRIVLVADDLQLRRILHIDQASIKDMAVVSVSSEARTHCVIAAASMSRIICLLVKSTDATVSLVGMTQHPYLWRNAKTSETDVRYTCVMPIQSTSVSCVLFCCGSSLGELAVFCLHISKLCIYKLDSVRIDALPMRLRPSNCREVLLLATTRGLMKVMIDLSALESFLETSLAILPSLRLDFHAHSSQQPTVLRTIGQVSVTTVHTIYQDVRRQALVDAIWTERGILLLTDIGYCTLLSHIGDVLADKHVSPGGFTCGSPDKEGVLAVGWDRLVVRIEVTEKGLNVHPLERLPLYKIHAMVDGVVCGAGLHRLRLP</sequence>